<feature type="non-terminal residue" evidence="1">
    <location>
        <position position="78"/>
    </location>
</feature>
<dbReference type="EMBL" id="JAHRHJ020000004">
    <property type="protein sequence ID" value="KAH9318799.1"/>
    <property type="molecule type" value="Genomic_DNA"/>
</dbReference>
<gene>
    <name evidence="1" type="ORF">KI387_020568</name>
</gene>
<reference evidence="1 2" key="1">
    <citation type="journal article" date="2021" name="Nat. Plants">
        <title>The Taxus genome provides insights into paclitaxel biosynthesis.</title>
        <authorList>
            <person name="Xiong X."/>
            <person name="Gou J."/>
            <person name="Liao Q."/>
            <person name="Li Y."/>
            <person name="Zhou Q."/>
            <person name="Bi G."/>
            <person name="Li C."/>
            <person name="Du R."/>
            <person name="Wang X."/>
            <person name="Sun T."/>
            <person name="Guo L."/>
            <person name="Liang H."/>
            <person name="Lu P."/>
            <person name="Wu Y."/>
            <person name="Zhang Z."/>
            <person name="Ro D.K."/>
            <person name="Shang Y."/>
            <person name="Huang S."/>
            <person name="Yan J."/>
        </authorList>
    </citation>
    <scope>NUCLEOTIDE SEQUENCE [LARGE SCALE GENOMIC DNA]</scope>
    <source>
        <strain evidence="1">Ta-2019</strain>
    </source>
</reference>
<name>A0AA38LBA6_TAXCH</name>
<evidence type="ECO:0000313" key="2">
    <source>
        <dbReference type="Proteomes" id="UP000824469"/>
    </source>
</evidence>
<feature type="non-terminal residue" evidence="1">
    <location>
        <position position="1"/>
    </location>
</feature>
<comment type="caution">
    <text evidence="1">The sequence shown here is derived from an EMBL/GenBank/DDBJ whole genome shotgun (WGS) entry which is preliminary data.</text>
</comment>
<protein>
    <submittedName>
        <fullName evidence="1">Uncharacterized protein</fullName>
    </submittedName>
</protein>
<evidence type="ECO:0000313" key="1">
    <source>
        <dbReference type="EMBL" id="KAH9318799.1"/>
    </source>
</evidence>
<dbReference type="Proteomes" id="UP000824469">
    <property type="component" value="Unassembled WGS sequence"/>
</dbReference>
<dbReference type="AlphaFoldDB" id="A0AA38LBA6"/>
<accession>A0AA38LBA6</accession>
<proteinExistence type="predicted"/>
<keyword evidence="2" id="KW-1185">Reference proteome</keyword>
<organism evidence="1 2">
    <name type="scientific">Taxus chinensis</name>
    <name type="common">Chinese yew</name>
    <name type="synonym">Taxus wallichiana var. chinensis</name>
    <dbReference type="NCBI Taxonomy" id="29808"/>
    <lineage>
        <taxon>Eukaryota</taxon>
        <taxon>Viridiplantae</taxon>
        <taxon>Streptophyta</taxon>
        <taxon>Embryophyta</taxon>
        <taxon>Tracheophyta</taxon>
        <taxon>Spermatophyta</taxon>
        <taxon>Pinopsida</taxon>
        <taxon>Pinidae</taxon>
        <taxon>Conifers II</taxon>
        <taxon>Cupressales</taxon>
        <taxon>Taxaceae</taxon>
        <taxon>Taxus</taxon>
    </lineage>
</organism>
<sequence length="78" mass="8796">GKIGLWERNYLAMEGWPQVNSSVALNFVENLLIIQNSKSEVLNVSLFWNLPAFHGNLVSEVDKFNLDFWVIGAEACQA</sequence>